<reference evidence="1 2" key="1">
    <citation type="submission" date="2024-05" db="EMBL/GenBank/DDBJ databases">
        <title>Genome Sequence and Characterization of the New Strain Purple Sulfur Bacterium of Genus Thioalkalicoccus.</title>
        <authorList>
            <person name="Bryantseva I.A."/>
            <person name="Kyndt J.A."/>
            <person name="Imhoff J.F."/>
        </authorList>
    </citation>
    <scope>NUCLEOTIDE SEQUENCE [LARGE SCALE GENOMIC DNA]</scope>
    <source>
        <strain evidence="1 2">Um2</strain>
    </source>
</reference>
<dbReference type="EMBL" id="JBDKXB010000010">
    <property type="protein sequence ID" value="MEY6432678.1"/>
    <property type="molecule type" value="Genomic_DNA"/>
</dbReference>
<gene>
    <name evidence="1" type="ORF">ABC977_09705</name>
</gene>
<accession>A0ABV4BDT8</accession>
<protein>
    <submittedName>
        <fullName evidence="1">Uncharacterized protein</fullName>
    </submittedName>
</protein>
<dbReference type="RefSeq" id="WP_369667063.1">
    <property type="nucleotide sequence ID" value="NZ_JBDKXB010000010.1"/>
</dbReference>
<name>A0ABV4BDT8_9GAMM</name>
<dbReference type="Proteomes" id="UP001564408">
    <property type="component" value="Unassembled WGS sequence"/>
</dbReference>
<comment type="caution">
    <text evidence="1">The sequence shown here is derived from an EMBL/GenBank/DDBJ whole genome shotgun (WGS) entry which is preliminary data.</text>
</comment>
<organism evidence="1 2">
    <name type="scientific">Thioalkalicoccus limnaeus</name>
    <dbReference type="NCBI Taxonomy" id="120681"/>
    <lineage>
        <taxon>Bacteria</taxon>
        <taxon>Pseudomonadati</taxon>
        <taxon>Pseudomonadota</taxon>
        <taxon>Gammaproteobacteria</taxon>
        <taxon>Chromatiales</taxon>
        <taxon>Chromatiaceae</taxon>
        <taxon>Thioalkalicoccus</taxon>
    </lineage>
</organism>
<evidence type="ECO:0000313" key="1">
    <source>
        <dbReference type="EMBL" id="MEY6432678.1"/>
    </source>
</evidence>
<sequence>MKANKIYAGIDQETPGTITPTGNIVRDAWVFGLIPETETCAGWTLQGIDQLYDRVTAAWAPYGHLASRLPPELRERHARIYAEAVARARAHGWNPELGDSD</sequence>
<evidence type="ECO:0000313" key="2">
    <source>
        <dbReference type="Proteomes" id="UP001564408"/>
    </source>
</evidence>
<keyword evidence="2" id="KW-1185">Reference proteome</keyword>
<proteinExistence type="predicted"/>